<protein>
    <submittedName>
        <fullName evidence="1">Uncharacterized protein</fullName>
    </submittedName>
</protein>
<accession>A0A4U8USB0</accession>
<evidence type="ECO:0000313" key="1">
    <source>
        <dbReference type="EMBL" id="TMS36152.1"/>
    </source>
</evidence>
<keyword evidence="2" id="KW-1185">Reference proteome</keyword>
<reference evidence="1 2" key="1">
    <citation type="journal article" date="2015" name="Genome Biol.">
        <title>Comparative genomics of Steinernema reveals deeply conserved gene regulatory networks.</title>
        <authorList>
            <person name="Dillman A.R."/>
            <person name="Macchietto M."/>
            <person name="Porter C.F."/>
            <person name="Rogers A."/>
            <person name="Williams B."/>
            <person name="Antoshechkin I."/>
            <person name="Lee M.M."/>
            <person name="Goodwin Z."/>
            <person name="Lu X."/>
            <person name="Lewis E.E."/>
            <person name="Goodrich-Blair H."/>
            <person name="Stock S.P."/>
            <person name="Adams B.J."/>
            <person name="Sternberg P.W."/>
            <person name="Mortazavi A."/>
        </authorList>
    </citation>
    <scope>NUCLEOTIDE SEQUENCE [LARGE SCALE GENOMIC DNA]</scope>
    <source>
        <strain evidence="1 2">ALL</strain>
    </source>
</reference>
<dbReference type="EMBL" id="AZBU02000001">
    <property type="protein sequence ID" value="TMS36152.1"/>
    <property type="molecule type" value="Genomic_DNA"/>
</dbReference>
<organism evidence="1 2">
    <name type="scientific">Steinernema carpocapsae</name>
    <name type="common">Entomopathogenic nematode</name>
    <dbReference type="NCBI Taxonomy" id="34508"/>
    <lineage>
        <taxon>Eukaryota</taxon>
        <taxon>Metazoa</taxon>
        <taxon>Ecdysozoa</taxon>
        <taxon>Nematoda</taxon>
        <taxon>Chromadorea</taxon>
        <taxon>Rhabditida</taxon>
        <taxon>Tylenchina</taxon>
        <taxon>Panagrolaimomorpha</taxon>
        <taxon>Strongyloidoidea</taxon>
        <taxon>Steinernematidae</taxon>
        <taxon>Steinernema</taxon>
    </lineage>
</organism>
<reference evidence="1 2" key="2">
    <citation type="journal article" date="2019" name="G3 (Bethesda)">
        <title>Hybrid Assembly of the Genome of the Entomopathogenic Nematode Steinernema carpocapsae Identifies the X-Chromosome.</title>
        <authorList>
            <person name="Serra L."/>
            <person name="Macchietto M."/>
            <person name="Macias-Munoz A."/>
            <person name="McGill C.J."/>
            <person name="Rodriguez I.M."/>
            <person name="Rodriguez B."/>
            <person name="Murad R."/>
            <person name="Mortazavi A."/>
        </authorList>
    </citation>
    <scope>NUCLEOTIDE SEQUENCE [LARGE SCALE GENOMIC DNA]</scope>
    <source>
        <strain evidence="1 2">ALL</strain>
    </source>
</reference>
<dbReference type="AlphaFoldDB" id="A0A4U8USB0"/>
<gene>
    <name evidence="1" type="ORF">L596_003393</name>
</gene>
<evidence type="ECO:0000313" key="2">
    <source>
        <dbReference type="Proteomes" id="UP000298663"/>
    </source>
</evidence>
<proteinExistence type="predicted"/>
<comment type="caution">
    <text evidence="1">The sequence shown here is derived from an EMBL/GenBank/DDBJ whole genome shotgun (WGS) entry which is preliminary data.</text>
</comment>
<sequence>MWLSSFLHDGYFWKLFSRVSPVRVDKLCIEHKAAKQCVRLSRGLCSNENRDCVLYTYFIASPVAQLIDDFREAKLPYLY</sequence>
<dbReference type="Proteomes" id="UP000298663">
    <property type="component" value="Unassembled WGS sequence"/>
</dbReference>
<name>A0A4U8USB0_STECR</name>